<reference evidence="1" key="1">
    <citation type="submission" date="2023-10" db="EMBL/GenBank/DDBJ databases">
        <authorList>
            <person name="Domelevo Entfellner J.-B."/>
        </authorList>
    </citation>
    <scope>NUCLEOTIDE SEQUENCE</scope>
</reference>
<organism evidence="1 2">
    <name type="scientific">Sphenostylis stenocarpa</name>
    <dbReference type="NCBI Taxonomy" id="92480"/>
    <lineage>
        <taxon>Eukaryota</taxon>
        <taxon>Viridiplantae</taxon>
        <taxon>Streptophyta</taxon>
        <taxon>Embryophyta</taxon>
        <taxon>Tracheophyta</taxon>
        <taxon>Spermatophyta</taxon>
        <taxon>Magnoliopsida</taxon>
        <taxon>eudicotyledons</taxon>
        <taxon>Gunneridae</taxon>
        <taxon>Pentapetalae</taxon>
        <taxon>rosids</taxon>
        <taxon>fabids</taxon>
        <taxon>Fabales</taxon>
        <taxon>Fabaceae</taxon>
        <taxon>Papilionoideae</taxon>
        <taxon>50 kb inversion clade</taxon>
        <taxon>NPAAA clade</taxon>
        <taxon>indigoferoid/millettioid clade</taxon>
        <taxon>Phaseoleae</taxon>
        <taxon>Sphenostylis</taxon>
    </lineage>
</organism>
<keyword evidence="2" id="KW-1185">Reference proteome</keyword>
<name>A0AA86VKL3_9FABA</name>
<evidence type="ECO:0000313" key="1">
    <source>
        <dbReference type="EMBL" id="CAJ1953012.1"/>
    </source>
</evidence>
<accession>A0AA86VKL3</accession>
<sequence length="71" mass="8384">MQMAYNVLNYSYHRALNEGTNKRSTLVTYMQAHPPDKWNMKMVVGKFIPQWMQGHELFECWKGLNQDGVYG</sequence>
<protein>
    <submittedName>
        <fullName evidence="1">Uncharacterized protein</fullName>
    </submittedName>
</protein>
<dbReference type="Gramene" id="rna-AYBTSS11_LOCUS15600">
    <property type="protein sequence ID" value="CAJ1953012.1"/>
    <property type="gene ID" value="gene-AYBTSS11_LOCUS15600"/>
</dbReference>
<proteinExistence type="predicted"/>
<dbReference type="AlphaFoldDB" id="A0AA86VKL3"/>
<dbReference type="Proteomes" id="UP001189624">
    <property type="component" value="Chromosome 4"/>
</dbReference>
<dbReference type="EMBL" id="OY731401">
    <property type="protein sequence ID" value="CAJ1953012.1"/>
    <property type="molecule type" value="Genomic_DNA"/>
</dbReference>
<evidence type="ECO:0000313" key="2">
    <source>
        <dbReference type="Proteomes" id="UP001189624"/>
    </source>
</evidence>
<gene>
    <name evidence="1" type="ORF">AYBTSS11_LOCUS15600</name>
</gene>